<dbReference type="EMBL" id="LBSM01000004">
    <property type="protein sequence ID" value="KKQ18446.1"/>
    <property type="molecule type" value="Genomic_DNA"/>
</dbReference>
<dbReference type="AlphaFoldDB" id="A0A0G0IQY9"/>
<proteinExistence type="predicted"/>
<protein>
    <submittedName>
        <fullName evidence="3">Acyltransferase</fullName>
    </submittedName>
</protein>
<keyword evidence="3" id="KW-0012">Acyltransferase</keyword>
<evidence type="ECO:0000313" key="4">
    <source>
        <dbReference type="Proteomes" id="UP000034508"/>
    </source>
</evidence>
<dbReference type="GO" id="GO:0016746">
    <property type="term" value="F:acyltransferase activity"/>
    <property type="evidence" value="ECO:0007669"/>
    <property type="project" value="UniProtKB-KW"/>
</dbReference>
<dbReference type="PANTHER" id="PTHR43861">
    <property type="entry name" value="TRANS-ACONITATE 2-METHYLTRANSFERASE-RELATED"/>
    <property type="match status" value="1"/>
</dbReference>
<dbReference type="InterPro" id="IPR029063">
    <property type="entry name" value="SAM-dependent_MTases_sf"/>
</dbReference>
<evidence type="ECO:0000259" key="2">
    <source>
        <dbReference type="Pfam" id="PF13649"/>
    </source>
</evidence>
<evidence type="ECO:0000256" key="1">
    <source>
        <dbReference type="ARBA" id="ARBA00022679"/>
    </source>
</evidence>
<gene>
    <name evidence="3" type="ORF">US31_C0004G0008</name>
</gene>
<reference evidence="3 4" key="1">
    <citation type="journal article" date="2015" name="Nature">
        <title>rRNA introns, odd ribosomes, and small enigmatic genomes across a large radiation of phyla.</title>
        <authorList>
            <person name="Brown C.T."/>
            <person name="Hug L.A."/>
            <person name="Thomas B.C."/>
            <person name="Sharon I."/>
            <person name="Castelle C.J."/>
            <person name="Singh A."/>
            <person name="Wilkins M.J."/>
            <person name="Williams K.H."/>
            <person name="Banfield J.F."/>
        </authorList>
    </citation>
    <scope>NUCLEOTIDE SEQUENCE [LARGE SCALE GENOMIC DNA]</scope>
</reference>
<dbReference type="Proteomes" id="UP000034508">
    <property type="component" value="Unassembled WGS sequence"/>
</dbReference>
<comment type="caution">
    <text evidence="3">The sequence shown here is derived from an EMBL/GenBank/DDBJ whole genome shotgun (WGS) entry which is preliminary data.</text>
</comment>
<dbReference type="SUPFAM" id="SSF53335">
    <property type="entry name" value="S-adenosyl-L-methionine-dependent methyltransferases"/>
    <property type="match status" value="1"/>
</dbReference>
<dbReference type="InterPro" id="IPR041698">
    <property type="entry name" value="Methyltransf_25"/>
</dbReference>
<feature type="domain" description="Methyltransferase" evidence="2">
    <location>
        <begin position="69"/>
        <end position="160"/>
    </location>
</feature>
<dbReference type="Gene3D" id="3.40.50.150">
    <property type="entry name" value="Vaccinia Virus protein VP39"/>
    <property type="match status" value="1"/>
</dbReference>
<keyword evidence="1 3" id="KW-0808">Transferase</keyword>
<name>A0A0G0IQY9_9BACT</name>
<dbReference type="Pfam" id="PF13649">
    <property type="entry name" value="Methyltransf_25"/>
    <property type="match status" value="1"/>
</dbReference>
<evidence type="ECO:0000313" key="3">
    <source>
        <dbReference type="EMBL" id="KKQ18446.1"/>
    </source>
</evidence>
<sequence length="239" mass="27770">MAKVLLQIFLQIFFSIFFKLNIKYTVPLRMKKTVDLYQDRNFTGLFAQIRAWDAPFENIEKLVPKKGVIIDLGCGDGLLANFLALTGQKRNILGIELNQSRVSIAYKGLKNTSFVCGDVLQTNFPKANSILLIHLLHHLSSPEDQKILITRCRNQLRANGNLIIAEIGKKPILKYCLSWITDAIIFPILFEDRLFRRNFFYRNENEWRIILENSGFRVKKENAHNNKPFPHIIYECQKV</sequence>
<organism evidence="3 4">
    <name type="scientific">Berkelbacteria bacterium GW2011_GWA1_36_9</name>
    <dbReference type="NCBI Taxonomy" id="1618331"/>
    <lineage>
        <taxon>Bacteria</taxon>
        <taxon>Candidatus Berkelbacteria</taxon>
    </lineage>
</organism>
<accession>A0A0G0IQY9</accession>
<dbReference type="CDD" id="cd02440">
    <property type="entry name" value="AdoMet_MTases"/>
    <property type="match status" value="1"/>
</dbReference>